<evidence type="ECO:0000256" key="1">
    <source>
        <dbReference type="ARBA" id="ARBA00004613"/>
    </source>
</evidence>
<protein>
    <recommendedName>
        <fullName evidence="6">S-protein homolog</fullName>
    </recommendedName>
</protein>
<dbReference type="InterPro" id="IPR010264">
    <property type="entry name" value="Self-incomp_S1"/>
</dbReference>
<gene>
    <name evidence="7" type="ORF">ES288_A08G227000v1</name>
</gene>
<proteinExistence type="inferred from homology"/>
<name>A0A5D2FNM3_GOSDA</name>
<evidence type="ECO:0000256" key="2">
    <source>
        <dbReference type="ARBA" id="ARBA00005581"/>
    </source>
</evidence>
<evidence type="ECO:0000256" key="4">
    <source>
        <dbReference type="ARBA" id="ARBA00022525"/>
    </source>
</evidence>
<evidence type="ECO:0000256" key="5">
    <source>
        <dbReference type="ARBA" id="ARBA00022729"/>
    </source>
</evidence>
<evidence type="ECO:0000256" key="3">
    <source>
        <dbReference type="ARBA" id="ARBA00022471"/>
    </source>
</evidence>
<dbReference type="AlphaFoldDB" id="A0A5D2FNM3"/>
<evidence type="ECO:0000256" key="6">
    <source>
        <dbReference type="RuleBase" id="RU367044"/>
    </source>
</evidence>
<evidence type="ECO:0000313" key="7">
    <source>
        <dbReference type="EMBL" id="TYH07351.1"/>
    </source>
</evidence>
<organism evidence="7 8">
    <name type="scientific">Gossypium darwinii</name>
    <name type="common">Darwin's cotton</name>
    <name type="synonym">Gossypium barbadense var. darwinii</name>
    <dbReference type="NCBI Taxonomy" id="34276"/>
    <lineage>
        <taxon>Eukaryota</taxon>
        <taxon>Viridiplantae</taxon>
        <taxon>Streptophyta</taxon>
        <taxon>Embryophyta</taxon>
        <taxon>Tracheophyta</taxon>
        <taxon>Spermatophyta</taxon>
        <taxon>Magnoliopsida</taxon>
        <taxon>eudicotyledons</taxon>
        <taxon>Gunneridae</taxon>
        <taxon>Pentapetalae</taxon>
        <taxon>rosids</taxon>
        <taxon>malvids</taxon>
        <taxon>Malvales</taxon>
        <taxon>Malvaceae</taxon>
        <taxon>Malvoideae</taxon>
        <taxon>Gossypium</taxon>
    </lineage>
</organism>
<sequence length="155" mass="18345">MEEMGLRKKIRERRAIAITPLITSSSSEPNKGGNNKNSSIHTWFRTWHIHVVNGLSNDQTLLVHCKSKDDDLGIHNLTVGVEFSWKFRPRIIKGTLFWCYLASPNHHASFNVFWDTDMLYYMYEFKNCIYTAKDDGIYLRNIPKSEEDFYYNWEQ</sequence>
<keyword evidence="3 6" id="KW-0713">Self-incompatibility</keyword>
<evidence type="ECO:0000313" key="8">
    <source>
        <dbReference type="Proteomes" id="UP000323506"/>
    </source>
</evidence>
<dbReference type="EMBL" id="CM017695">
    <property type="protein sequence ID" value="TYH07351.1"/>
    <property type="molecule type" value="Genomic_DNA"/>
</dbReference>
<accession>A0A5D2FNM3</accession>
<comment type="similarity">
    <text evidence="2 6">Belongs to the plant self-incompatibility (S1) protein family.</text>
</comment>
<keyword evidence="8" id="KW-1185">Reference proteome</keyword>
<dbReference type="PANTHER" id="PTHR31232">
    <property type="match status" value="1"/>
</dbReference>
<keyword evidence="5" id="KW-0732">Signal</keyword>
<dbReference type="GO" id="GO:0005576">
    <property type="term" value="C:extracellular region"/>
    <property type="evidence" value="ECO:0007669"/>
    <property type="project" value="UniProtKB-SubCell"/>
</dbReference>
<dbReference type="Pfam" id="PF05938">
    <property type="entry name" value="Self-incomp_S1"/>
    <property type="match status" value="1"/>
</dbReference>
<dbReference type="GO" id="GO:0060320">
    <property type="term" value="P:rejection of self pollen"/>
    <property type="evidence" value="ECO:0007669"/>
    <property type="project" value="UniProtKB-KW"/>
</dbReference>
<dbReference type="Proteomes" id="UP000323506">
    <property type="component" value="Chromosome A08"/>
</dbReference>
<keyword evidence="4 6" id="KW-0964">Secreted</keyword>
<dbReference type="PANTHER" id="PTHR31232:SF60">
    <property type="entry name" value="S-PROTEIN HOMOLOG"/>
    <property type="match status" value="1"/>
</dbReference>
<reference evidence="7 8" key="1">
    <citation type="submission" date="2019-06" db="EMBL/GenBank/DDBJ databases">
        <title>WGS assembly of Gossypium darwinii.</title>
        <authorList>
            <person name="Chen Z.J."/>
            <person name="Sreedasyam A."/>
            <person name="Ando A."/>
            <person name="Song Q."/>
            <person name="De L."/>
            <person name="Hulse-Kemp A."/>
            <person name="Ding M."/>
            <person name="Ye W."/>
            <person name="Kirkbride R."/>
            <person name="Jenkins J."/>
            <person name="Plott C."/>
            <person name="Lovell J."/>
            <person name="Lin Y.-M."/>
            <person name="Vaughn R."/>
            <person name="Liu B."/>
            <person name="Li W."/>
            <person name="Simpson S."/>
            <person name="Scheffler B."/>
            <person name="Saski C."/>
            <person name="Grover C."/>
            <person name="Hu G."/>
            <person name="Conover J."/>
            <person name="Carlson J."/>
            <person name="Shu S."/>
            <person name="Boston L."/>
            <person name="Williams M."/>
            <person name="Peterson D."/>
            <person name="Mcgee K."/>
            <person name="Jones D."/>
            <person name="Wendel J."/>
            <person name="Stelly D."/>
            <person name="Grimwood J."/>
            <person name="Schmutz J."/>
        </authorList>
    </citation>
    <scope>NUCLEOTIDE SEQUENCE [LARGE SCALE GENOMIC DNA]</scope>
    <source>
        <strain evidence="7">1808015.09</strain>
    </source>
</reference>
<comment type="subcellular location">
    <subcellularLocation>
        <location evidence="1 6">Secreted</location>
    </subcellularLocation>
</comment>